<dbReference type="Proteomes" id="UP000230775">
    <property type="component" value="Unassembled WGS sequence"/>
</dbReference>
<dbReference type="InterPro" id="IPR001173">
    <property type="entry name" value="Glyco_trans_2-like"/>
</dbReference>
<organism evidence="5 6">
    <name type="scientific">Candidatus Shapirobacteria bacterium CG09_land_8_20_14_0_10_39_12</name>
    <dbReference type="NCBI Taxonomy" id="1974885"/>
    <lineage>
        <taxon>Bacteria</taxon>
        <taxon>Candidatus Shapironibacteriota</taxon>
    </lineage>
</organism>
<name>A0A2H0WPH2_9BACT</name>
<gene>
    <name evidence="5" type="ORF">COT64_02040</name>
</gene>
<proteinExistence type="inferred from homology"/>
<reference evidence="6" key="1">
    <citation type="submission" date="2017-09" db="EMBL/GenBank/DDBJ databases">
        <title>Depth-based differentiation of microbial function through sediment-hosted aquifers and enrichment of novel symbionts in the deep terrestrial subsurface.</title>
        <authorList>
            <person name="Probst A.J."/>
            <person name="Ladd B."/>
            <person name="Jarett J.K."/>
            <person name="Geller-Mcgrath D.E."/>
            <person name="Sieber C.M.K."/>
            <person name="Emerson J.B."/>
            <person name="Anantharaman K."/>
            <person name="Thomas B.C."/>
            <person name="Malmstrom R."/>
            <person name="Stieglmeier M."/>
            <person name="Klingl A."/>
            <person name="Woyke T."/>
            <person name="Ryan C.M."/>
            <person name="Banfield J.F."/>
        </authorList>
    </citation>
    <scope>NUCLEOTIDE SEQUENCE [LARGE SCALE GENOMIC DNA]</scope>
</reference>
<evidence type="ECO:0000256" key="1">
    <source>
        <dbReference type="ARBA" id="ARBA00006739"/>
    </source>
</evidence>
<accession>A0A2H0WPH2</accession>
<dbReference type="EMBL" id="PEZI01000043">
    <property type="protein sequence ID" value="PIS14543.1"/>
    <property type="molecule type" value="Genomic_DNA"/>
</dbReference>
<evidence type="ECO:0000256" key="3">
    <source>
        <dbReference type="ARBA" id="ARBA00022679"/>
    </source>
</evidence>
<evidence type="ECO:0000256" key="2">
    <source>
        <dbReference type="ARBA" id="ARBA00022676"/>
    </source>
</evidence>
<protein>
    <recommendedName>
        <fullName evidence="4">Glycosyltransferase 2-like domain-containing protein</fullName>
    </recommendedName>
</protein>
<evidence type="ECO:0000313" key="6">
    <source>
        <dbReference type="Proteomes" id="UP000230775"/>
    </source>
</evidence>
<dbReference type="InterPro" id="IPR029044">
    <property type="entry name" value="Nucleotide-diphossugar_trans"/>
</dbReference>
<feature type="domain" description="Glycosyltransferase 2-like" evidence="4">
    <location>
        <begin position="7"/>
        <end position="125"/>
    </location>
</feature>
<dbReference type="PANTHER" id="PTHR43179:SF12">
    <property type="entry name" value="GALACTOFURANOSYLTRANSFERASE GLFT2"/>
    <property type="match status" value="1"/>
</dbReference>
<dbReference type="Pfam" id="PF00535">
    <property type="entry name" value="Glycos_transf_2"/>
    <property type="match status" value="1"/>
</dbReference>
<dbReference type="Gene3D" id="3.90.550.10">
    <property type="entry name" value="Spore Coat Polysaccharide Biosynthesis Protein SpsA, Chain A"/>
    <property type="match status" value="1"/>
</dbReference>
<dbReference type="GO" id="GO:0016757">
    <property type="term" value="F:glycosyltransferase activity"/>
    <property type="evidence" value="ECO:0007669"/>
    <property type="project" value="UniProtKB-KW"/>
</dbReference>
<comment type="similarity">
    <text evidence="1">Belongs to the glycosyltransferase 2 family.</text>
</comment>
<dbReference type="SUPFAM" id="SSF53448">
    <property type="entry name" value="Nucleotide-diphospho-sugar transferases"/>
    <property type="match status" value="1"/>
</dbReference>
<keyword evidence="3" id="KW-0808">Transferase</keyword>
<dbReference type="AlphaFoldDB" id="A0A2H0WPH2"/>
<feature type="non-terminal residue" evidence="5">
    <location>
        <position position="198"/>
    </location>
</feature>
<dbReference type="PANTHER" id="PTHR43179">
    <property type="entry name" value="RHAMNOSYLTRANSFERASE WBBL"/>
    <property type="match status" value="1"/>
</dbReference>
<evidence type="ECO:0000313" key="5">
    <source>
        <dbReference type="EMBL" id="PIS14543.1"/>
    </source>
</evidence>
<comment type="caution">
    <text evidence="5">The sequence shown here is derived from an EMBL/GenBank/DDBJ whole genome shotgun (WGS) entry which is preliminary data.</text>
</comment>
<sequence length="198" mass="22335">MKPEITLIVTTCNSIDILKLFWEYLEKYTYIPFKTIVVDNGSSDGTIDFLKSLNAVVIRNPVNIGVVKALNQAEKLVNTKYLLSISDDVLVTPNWLEDLIKVYESDKLIKTVAPIKPGTKIKYPYSNESSRKVWGKIKESNPGKHPSELLKMYCNGRSFEKFVNDIKTTNNFGLETLESPPEFVSGCCVLTEKDFIGS</sequence>
<keyword evidence="2" id="KW-0328">Glycosyltransferase</keyword>
<evidence type="ECO:0000259" key="4">
    <source>
        <dbReference type="Pfam" id="PF00535"/>
    </source>
</evidence>